<dbReference type="EMBL" id="CP119075">
    <property type="protein sequence ID" value="WED64005.1"/>
    <property type="molecule type" value="Genomic_DNA"/>
</dbReference>
<accession>A0AAE9ZRP1</accession>
<dbReference type="Proteomes" id="UP001218638">
    <property type="component" value="Chromosome"/>
</dbReference>
<proteinExistence type="predicted"/>
<evidence type="ECO:0000313" key="2">
    <source>
        <dbReference type="EMBL" id="WED64005.1"/>
    </source>
</evidence>
<dbReference type="RefSeq" id="WP_330930710.1">
    <property type="nucleotide sequence ID" value="NZ_CP119075.1"/>
</dbReference>
<protein>
    <submittedName>
        <fullName evidence="2">Uncharacterized protein</fullName>
    </submittedName>
</protein>
<keyword evidence="3" id="KW-1185">Reference proteome</keyword>
<evidence type="ECO:0000256" key="1">
    <source>
        <dbReference type="SAM" id="SignalP"/>
    </source>
</evidence>
<feature type="signal peptide" evidence="1">
    <location>
        <begin position="1"/>
        <end position="19"/>
    </location>
</feature>
<sequence>MISSASLLAAALVTPAALALGLSAALVSFIAVGIALAAFVLSDYHRVGVCDYAKTTVRRTEAHPLAA</sequence>
<dbReference type="KEGG" id="slom:PXH66_16830"/>
<reference evidence="2" key="1">
    <citation type="submission" date="2023-03" db="EMBL/GenBank/DDBJ databases">
        <title>Lomoglobus Profundus gen. nov., sp. nov., a novel member of the phylum Verrucomicrobia, isolated from deep-marine sediment of South China Sea.</title>
        <authorList>
            <person name="Ahmad T."/>
            <person name="Ishaq S.E."/>
            <person name="Wang F."/>
        </authorList>
    </citation>
    <scope>NUCLEOTIDE SEQUENCE</scope>
    <source>
        <strain evidence="2">LMO-M01</strain>
    </source>
</reference>
<feature type="chain" id="PRO_5042029899" evidence="1">
    <location>
        <begin position="20"/>
        <end position="67"/>
    </location>
</feature>
<organism evidence="2 3">
    <name type="scientific">Synoicihabitans lomoniglobus</name>
    <dbReference type="NCBI Taxonomy" id="2909285"/>
    <lineage>
        <taxon>Bacteria</taxon>
        <taxon>Pseudomonadati</taxon>
        <taxon>Verrucomicrobiota</taxon>
        <taxon>Opitutia</taxon>
        <taxon>Opitutales</taxon>
        <taxon>Opitutaceae</taxon>
        <taxon>Synoicihabitans</taxon>
    </lineage>
</organism>
<dbReference type="AlphaFoldDB" id="A0AAE9ZRP1"/>
<name>A0AAE9ZRP1_9BACT</name>
<evidence type="ECO:0000313" key="3">
    <source>
        <dbReference type="Proteomes" id="UP001218638"/>
    </source>
</evidence>
<keyword evidence="1" id="KW-0732">Signal</keyword>
<gene>
    <name evidence="2" type="ORF">PXH66_16830</name>
</gene>